<dbReference type="InterPro" id="IPR058248">
    <property type="entry name" value="Lxx211020-like"/>
</dbReference>
<evidence type="ECO:0000313" key="2">
    <source>
        <dbReference type="EMBL" id="QEA37761.1"/>
    </source>
</evidence>
<dbReference type="Gene3D" id="2.60.40.1890">
    <property type="entry name" value="PCu(A)C copper chaperone"/>
    <property type="match status" value="1"/>
</dbReference>
<feature type="signal peptide" evidence="1">
    <location>
        <begin position="1"/>
        <end position="21"/>
    </location>
</feature>
<dbReference type="Pfam" id="PF04314">
    <property type="entry name" value="PCuAC"/>
    <property type="match status" value="1"/>
</dbReference>
<dbReference type="SUPFAM" id="SSF110087">
    <property type="entry name" value="DR1885-like metal-binding protein"/>
    <property type="match status" value="1"/>
</dbReference>
<proteinExistence type="predicted"/>
<protein>
    <submittedName>
        <fullName evidence="2">Copper chaperone PCu(A)C</fullName>
    </submittedName>
</protein>
<organism evidence="2 3">
    <name type="scientific">Pistricoccus aurantiacus</name>
    <dbReference type="NCBI Taxonomy" id="1883414"/>
    <lineage>
        <taxon>Bacteria</taxon>
        <taxon>Pseudomonadati</taxon>
        <taxon>Pseudomonadota</taxon>
        <taxon>Gammaproteobacteria</taxon>
        <taxon>Oceanospirillales</taxon>
        <taxon>Halomonadaceae</taxon>
        <taxon>Pistricoccus</taxon>
    </lineage>
</organism>
<dbReference type="AlphaFoldDB" id="A0A5B8SNB9"/>
<gene>
    <name evidence="2" type="ORF">FGL86_00885</name>
</gene>
<dbReference type="PANTHER" id="PTHR36302:SF1">
    <property type="entry name" value="COPPER CHAPERONE PCU(A)C"/>
    <property type="match status" value="1"/>
</dbReference>
<keyword evidence="1" id="KW-0732">Signal</keyword>
<dbReference type="OrthoDB" id="9796962at2"/>
<dbReference type="EMBL" id="CP042382">
    <property type="protein sequence ID" value="QEA37761.1"/>
    <property type="molecule type" value="Genomic_DNA"/>
</dbReference>
<keyword evidence="3" id="KW-1185">Reference proteome</keyword>
<dbReference type="InterPro" id="IPR036182">
    <property type="entry name" value="PCuAC_sf"/>
</dbReference>
<reference evidence="2 3" key="1">
    <citation type="submission" date="2019-06" db="EMBL/GenBank/DDBJ databases">
        <title>Genome analyses of bacteria isolated from kimchi.</title>
        <authorList>
            <person name="Lee S."/>
            <person name="Ahn S."/>
            <person name="Roh S."/>
        </authorList>
    </citation>
    <scope>NUCLEOTIDE SEQUENCE [LARGE SCALE GENOMIC DNA]</scope>
    <source>
        <strain evidence="2 3">CBA4606</strain>
    </source>
</reference>
<evidence type="ECO:0000313" key="3">
    <source>
        <dbReference type="Proteomes" id="UP000321272"/>
    </source>
</evidence>
<dbReference type="Proteomes" id="UP000321272">
    <property type="component" value="Chromosome"/>
</dbReference>
<feature type="chain" id="PRO_5022884349" evidence="1">
    <location>
        <begin position="22"/>
        <end position="163"/>
    </location>
</feature>
<evidence type="ECO:0000256" key="1">
    <source>
        <dbReference type="SAM" id="SignalP"/>
    </source>
</evidence>
<dbReference type="RefSeq" id="WP_147182828.1">
    <property type="nucleotide sequence ID" value="NZ_CP042382.1"/>
</dbReference>
<name>A0A5B8SNB9_9GAMM</name>
<dbReference type="InterPro" id="IPR007410">
    <property type="entry name" value="LpqE-like"/>
</dbReference>
<sequence>MRFKPTCLTVLALTASLSAGAALSQEFQLDDLHVANPFALPAPPGAHNGAAYVAISVEGDSPATLVGATSPVGDRVEIHDMVMEGDMMKMRRVDKLTVEPGDTLIMRPGGGYHLMLLGLQESLTEGDSFPMTLEFAERGELDVEVKVQTAEQASSDADEHYHQ</sequence>
<accession>A0A5B8SNB9</accession>
<dbReference type="PANTHER" id="PTHR36302">
    <property type="entry name" value="BLR7088 PROTEIN"/>
    <property type="match status" value="1"/>
</dbReference>
<dbReference type="KEGG" id="paur:FGL86_00885"/>